<evidence type="ECO:0000313" key="6">
    <source>
        <dbReference type="EMBL" id="MCM1990357.1"/>
    </source>
</evidence>
<feature type="active site" description="Nucleophile" evidence="4">
    <location>
        <position position="40"/>
    </location>
</feature>
<dbReference type="InterPro" id="IPR016035">
    <property type="entry name" value="Acyl_Trfase/lysoPLipase"/>
</dbReference>
<proteinExistence type="predicted"/>
<dbReference type="PANTHER" id="PTHR14226:SF25">
    <property type="entry name" value="PHOSPHOESTERASE"/>
    <property type="match status" value="1"/>
</dbReference>
<reference evidence="6" key="1">
    <citation type="journal article" date="2021" name="mSystems">
        <title>Bacteria and Archaea Synergistically Convert Glycine Betaine to Biogenic Methane in the Formosa Cold Seep of the South China Sea.</title>
        <authorList>
            <person name="Li L."/>
            <person name="Zhang W."/>
            <person name="Zhang S."/>
            <person name="Song L."/>
            <person name="Sun Q."/>
            <person name="Zhang H."/>
            <person name="Xiang H."/>
            <person name="Dong X."/>
        </authorList>
    </citation>
    <scope>NUCLEOTIDE SEQUENCE</scope>
    <source>
        <strain evidence="6">ZWT</strain>
    </source>
</reference>
<evidence type="ECO:0000256" key="3">
    <source>
        <dbReference type="ARBA" id="ARBA00023098"/>
    </source>
</evidence>
<dbReference type="InterPro" id="IPR037483">
    <property type="entry name" value="YjjU-like"/>
</dbReference>
<dbReference type="PANTHER" id="PTHR14226">
    <property type="entry name" value="NEUROPATHY TARGET ESTERASE/SWISS CHEESE D.MELANOGASTER"/>
    <property type="match status" value="1"/>
</dbReference>
<evidence type="ECO:0000256" key="1">
    <source>
        <dbReference type="ARBA" id="ARBA00022801"/>
    </source>
</evidence>
<dbReference type="CDD" id="cd07208">
    <property type="entry name" value="Pat_hypo_Ecoli_yjju_like"/>
    <property type="match status" value="1"/>
</dbReference>
<dbReference type="Pfam" id="PF19890">
    <property type="entry name" value="DUF6363"/>
    <property type="match status" value="1"/>
</dbReference>
<name>A0A9J6P3G7_9CLOT</name>
<dbReference type="EMBL" id="JAGSOJ010000002">
    <property type="protein sequence ID" value="MCM1990357.1"/>
    <property type="molecule type" value="Genomic_DNA"/>
</dbReference>
<dbReference type="InterPro" id="IPR002641">
    <property type="entry name" value="PNPLA_dom"/>
</dbReference>
<sequence length="285" mass="33184">MIDNCALVLEGGGLRGVFSAGVLDFFLDNQLDFPYITGVSAGACNAFSYISKQRNRNLRIFTDFLRDKRYASVRNLIKTGNAFSMDIMFQDLQDKLLPFDYETFKKSKQELVIGATNMFNGETVYFNKSDYLDNIKHLFNATRASSSLPFFSQIVKLEGYDLLDGGLSDPVPYKKALEIHKKAVVVLTRDSNFRQKPYRRKQMLKYYYKDYPNFIKLMLDKYSIYNDHMNKLTKLEEEGKILIIRPKNPVKFKRLERNLSKLKSLYSEGYNIPKDNFERIISFLS</sequence>
<feature type="short sequence motif" description="GXSXG" evidence="4">
    <location>
        <begin position="38"/>
        <end position="42"/>
    </location>
</feature>
<dbReference type="Proteomes" id="UP001056429">
    <property type="component" value="Unassembled WGS sequence"/>
</dbReference>
<dbReference type="AlphaFoldDB" id="A0A9J6P3G7"/>
<accession>A0A9J6P3G7</accession>
<evidence type="ECO:0000313" key="7">
    <source>
        <dbReference type="Proteomes" id="UP001056429"/>
    </source>
</evidence>
<feature type="short sequence motif" description="GXGXXG" evidence="4">
    <location>
        <begin position="11"/>
        <end position="16"/>
    </location>
</feature>
<evidence type="ECO:0000256" key="4">
    <source>
        <dbReference type="PROSITE-ProRule" id="PRU01161"/>
    </source>
</evidence>
<dbReference type="SUPFAM" id="SSF52151">
    <property type="entry name" value="FabD/lysophospholipase-like"/>
    <property type="match status" value="1"/>
</dbReference>
<reference evidence="6" key="2">
    <citation type="submission" date="2021-04" db="EMBL/GenBank/DDBJ databases">
        <authorList>
            <person name="Dong X."/>
        </authorList>
    </citation>
    <scope>NUCLEOTIDE SEQUENCE</scope>
    <source>
        <strain evidence="6">ZWT</strain>
    </source>
</reference>
<organism evidence="6 7">
    <name type="scientific">Oceanirhabdus seepicola</name>
    <dbReference type="NCBI Taxonomy" id="2828781"/>
    <lineage>
        <taxon>Bacteria</taxon>
        <taxon>Bacillati</taxon>
        <taxon>Bacillota</taxon>
        <taxon>Clostridia</taxon>
        <taxon>Eubacteriales</taxon>
        <taxon>Clostridiaceae</taxon>
        <taxon>Oceanirhabdus</taxon>
    </lineage>
</organism>
<dbReference type="InterPro" id="IPR050301">
    <property type="entry name" value="NTE"/>
</dbReference>
<dbReference type="InterPro" id="IPR045943">
    <property type="entry name" value="DUF6363"/>
</dbReference>
<evidence type="ECO:0000256" key="2">
    <source>
        <dbReference type="ARBA" id="ARBA00022963"/>
    </source>
</evidence>
<dbReference type="Gene3D" id="3.40.1090.10">
    <property type="entry name" value="Cytosolic phospholipase A2 catalytic domain"/>
    <property type="match status" value="1"/>
</dbReference>
<dbReference type="Pfam" id="PF01734">
    <property type="entry name" value="Patatin"/>
    <property type="match status" value="1"/>
</dbReference>
<feature type="short sequence motif" description="DGA/G" evidence="4">
    <location>
        <begin position="164"/>
        <end position="166"/>
    </location>
</feature>
<dbReference type="RefSeq" id="WP_250859394.1">
    <property type="nucleotide sequence ID" value="NZ_JAGSOJ010000002.1"/>
</dbReference>
<keyword evidence="2 4" id="KW-0442">Lipid degradation</keyword>
<evidence type="ECO:0000259" key="5">
    <source>
        <dbReference type="PROSITE" id="PS51635"/>
    </source>
</evidence>
<dbReference type="GO" id="GO:0016042">
    <property type="term" value="P:lipid catabolic process"/>
    <property type="evidence" value="ECO:0007669"/>
    <property type="project" value="UniProtKB-UniRule"/>
</dbReference>
<dbReference type="PROSITE" id="PS51635">
    <property type="entry name" value="PNPLA"/>
    <property type="match status" value="1"/>
</dbReference>
<feature type="active site" description="Proton acceptor" evidence="4">
    <location>
        <position position="164"/>
    </location>
</feature>
<feature type="domain" description="PNPLA" evidence="5">
    <location>
        <begin position="7"/>
        <end position="177"/>
    </location>
</feature>
<protein>
    <submittedName>
        <fullName evidence="6">Patatin family protein</fullName>
    </submittedName>
</protein>
<keyword evidence="7" id="KW-1185">Reference proteome</keyword>
<keyword evidence="1 4" id="KW-0378">Hydrolase</keyword>
<comment type="caution">
    <text evidence="6">The sequence shown here is derived from an EMBL/GenBank/DDBJ whole genome shotgun (WGS) entry which is preliminary data.</text>
</comment>
<dbReference type="GO" id="GO:0016787">
    <property type="term" value="F:hydrolase activity"/>
    <property type="evidence" value="ECO:0007669"/>
    <property type="project" value="UniProtKB-UniRule"/>
</dbReference>
<keyword evidence="3 4" id="KW-0443">Lipid metabolism</keyword>
<gene>
    <name evidence="6" type="ORF">KDK92_11480</name>
</gene>